<evidence type="ECO:0000313" key="1">
    <source>
        <dbReference type="EMBL" id="CDM61937.1"/>
    </source>
</evidence>
<dbReference type="RefSeq" id="WP_176703589.1">
    <property type="nucleotide sequence ID" value="NZ_ATTO01000028.1"/>
</dbReference>
<dbReference type="Proteomes" id="UP000019443">
    <property type="component" value="Plasmid pLPU83d"/>
</dbReference>
<name>W6RLH1_9HYPH</name>
<accession>W6RLH1</accession>
<keyword evidence="1" id="KW-0614">Plasmid</keyword>
<proteinExistence type="predicted"/>
<reference evidence="1" key="1">
    <citation type="submission" date="2013-11" db="EMBL/GenBank/DDBJ databases">
        <title>Draft genome sequence of the broad-host-range Rhizobium sp. LPU83 strain, a member of the low-genetic diversity Oregon-like Rhizobium sp. group.</title>
        <authorList>
            <person name="Wibberg D."/>
            <person name="Puehler A."/>
            <person name="Schlueter A."/>
        </authorList>
    </citation>
    <scope>NUCLEOTIDE SEQUENCE [LARGE SCALE GENOMIC DNA]</scope>
    <source>
        <strain evidence="1">LPU83</strain>
        <plasmid evidence="1">pLPU83d</plasmid>
    </source>
</reference>
<dbReference type="AlphaFoldDB" id="W6RLH1"/>
<dbReference type="KEGG" id="rhl:LPU83_pLPU83d_0566"/>
<gene>
    <name evidence="1" type="ORF">LPU83_pLPU83d_0566</name>
</gene>
<evidence type="ECO:0000313" key="2">
    <source>
        <dbReference type="Proteomes" id="UP000019443"/>
    </source>
</evidence>
<protein>
    <submittedName>
        <fullName evidence="1">Uncharacterized protein</fullName>
    </submittedName>
</protein>
<dbReference type="PATRIC" id="fig|348824.6.peg.6209"/>
<keyword evidence="2" id="KW-1185">Reference proteome</keyword>
<dbReference type="HOGENOM" id="CLU_3011256_0_0_5"/>
<organism evidence="1 2">
    <name type="scientific">Rhizobium favelukesii</name>
    <dbReference type="NCBI Taxonomy" id="348824"/>
    <lineage>
        <taxon>Bacteria</taxon>
        <taxon>Pseudomonadati</taxon>
        <taxon>Pseudomonadota</taxon>
        <taxon>Alphaproteobacteria</taxon>
        <taxon>Hyphomicrobiales</taxon>
        <taxon>Rhizobiaceae</taxon>
        <taxon>Rhizobium/Agrobacterium group</taxon>
        <taxon>Rhizobium</taxon>
    </lineage>
</organism>
<geneLocation type="plasmid" evidence="1 2">
    <name>pLPU83d</name>
</geneLocation>
<dbReference type="EMBL" id="HG916855">
    <property type="protein sequence ID" value="CDM61937.1"/>
    <property type="molecule type" value="Genomic_DNA"/>
</dbReference>
<sequence length="56" mass="6500">MKSEIDIQNLRSEEIISSSRHNLSYSERYFAEKFEGHDLTKNIGYSCDDAFLSPNL</sequence>